<dbReference type="OrthoDB" id="9810247at2"/>
<gene>
    <name evidence="2" type="ORF">FPZ12_042705</name>
</gene>
<dbReference type="AlphaFoldDB" id="A0A5N0UM07"/>
<dbReference type="SUPFAM" id="SSF53335">
    <property type="entry name" value="S-adenosyl-L-methionine-dependent methyltransferases"/>
    <property type="match status" value="1"/>
</dbReference>
<accession>A0A5N0UM07</accession>
<organism evidence="2 3">
    <name type="scientific">Amycolatopsis acidicola</name>
    <dbReference type="NCBI Taxonomy" id="2596893"/>
    <lineage>
        <taxon>Bacteria</taxon>
        <taxon>Bacillati</taxon>
        <taxon>Actinomycetota</taxon>
        <taxon>Actinomycetes</taxon>
        <taxon>Pseudonocardiales</taxon>
        <taxon>Pseudonocardiaceae</taxon>
        <taxon>Amycolatopsis</taxon>
    </lineage>
</organism>
<reference evidence="2" key="1">
    <citation type="submission" date="2019-09" db="EMBL/GenBank/DDBJ databases">
        <authorList>
            <person name="Teo W.F.A."/>
            <person name="Duangmal K."/>
        </authorList>
    </citation>
    <scope>NUCLEOTIDE SEQUENCE [LARGE SCALE GENOMIC DNA]</scope>
    <source>
        <strain evidence="2">K81G1</strain>
    </source>
</reference>
<comment type="caution">
    <text evidence="2">The sequence shown here is derived from an EMBL/GenBank/DDBJ whole genome shotgun (WGS) entry which is preliminary data.</text>
</comment>
<keyword evidence="3" id="KW-1185">Reference proteome</keyword>
<evidence type="ECO:0000313" key="2">
    <source>
        <dbReference type="EMBL" id="KAA9149720.1"/>
    </source>
</evidence>
<sequence>MSPLRDFYDEPGVPINSGADRARRQVAQLREVLDGSRRRRILDVGCGDGAATALIARRAPGHDVVGLDWSTRALGQAREHGFGLVNGSAEPPGLPFGDATFDVVVMSELIEHLVDTDAALDEARRVLRPGGTLLVSTPNLAAWHNRVLLVFGVQPVFSEVSLREVHGRPGSQVVGHLRLFTRRALVSLLRARGFRRITVAGACYHDVPRPLRPFDRAFRRWPSAASILLARAERGELPGLVVRS</sequence>
<dbReference type="RefSeq" id="WP_144758248.1">
    <property type="nucleotide sequence ID" value="NZ_VMNW02000134.1"/>
</dbReference>
<dbReference type="Proteomes" id="UP000319769">
    <property type="component" value="Unassembled WGS sequence"/>
</dbReference>
<evidence type="ECO:0000313" key="3">
    <source>
        <dbReference type="Proteomes" id="UP000319769"/>
    </source>
</evidence>
<dbReference type="EMBL" id="VMNW02000134">
    <property type="protein sequence ID" value="KAA9149720.1"/>
    <property type="molecule type" value="Genomic_DNA"/>
</dbReference>
<dbReference type="Pfam" id="PF08241">
    <property type="entry name" value="Methyltransf_11"/>
    <property type="match status" value="1"/>
</dbReference>
<name>A0A5N0UM07_9PSEU</name>
<protein>
    <submittedName>
        <fullName evidence="2">Class I SAM-dependent methyltransferase</fullName>
    </submittedName>
</protein>
<evidence type="ECO:0000259" key="1">
    <source>
        <dbReference type="Pfam" id="PF08241"/>
    </source>
</evidence>
<dbReference type="GO" id="GO:0032259">
    <property type="term" value="P:methylation"/>
    <property type="evidence" value="ECO:0007669"/>
    <property type="project" value="UniProtKB-KW"/>
</dbReference>
<proteinExistence type="predicted"/>
<keyword evidence="2" id="KW-0808">Transferase</keyword>
<dbReference type="GO" id="GO:0008757">
    <property type="term" value="F:S-adenosylmethionine-dependent methyltransferase activity"/>
    <property type="evidence" value="ECO:0007669"/>
    <property type="project" value="InterPro"/>
</dbReference>
<keyword evidence="2" id="KW-0489">Methyltransferase</keyword>
<dbReference type="PANTHER" id="PTHR43591">
    <property type="entry name" value="METHYLTRANSFERASE"/>
    <property type="match status" value="1"/>
</dbReference>
<dbReference type="CDD" id="cd02440">
    <property type="entry name" value="AdoMet_MTases"/>
    <property type="match status" value="1"/>
</dbReference>
<dbReference type="Gene3D" id="3.40.50.150">
    <property type="entry name" value="Vaccinia Virus protein VP39"/>
    <property type="match status" value="1"/>
</dbReference>
<dbReference type="InterPro" id="IPR029063">
    <property type="entry name" value="SAM-dependent_MTases_sf"/>
</dbReference>
<dbReference type="InterPro" id="IPR013216">
    <property type="entry name" value="Methyltransf_11"/>
</dbReference>
<feature type="domain" description="Methyltransferase type 11" evidence="1">
    <location>
        <begin position="42"/>
        <end position="134"/>
    </location>
</feature>